<protein>
    <submittedName>
        <fullName evidence="1">Uncharacterized protein</fullName>
    </submittedName>
</protein>
<evidence type="ECO:0000313" key="2">
    <source>
        <dbReference type="Proteomes" id="UP000680638"/>
    </source>
</evidence>
<gene>
    <name evidence="1" type="ORF">J21TS3_37870</name>
</gene>
<proteinExistence type="predicted"/>
<reference evidence="1 2" key="1">
    <citation type="submission" date="2021-03" db="EMBL/GenBank/DDBJ databases">
        <title>Antimicrobial resistance genes in bacteria isolated from Japanese honey, and their potential for conferring macrolide and lincosamide resistance in the American foulbrood pathogen Paenibacillus larvae.</title>
        <authorList>
            <person name="Okamoto M."/>
            <person name="Kumagai M."/>
            <person name="Kanamori H."/>
            <person name="Takamatsu D."/>
        </authorList>
    </citation>
    <scope>NUCLEOTIDE SEQUENCE [LARGE SCALE GENOMIC DNA]</scope>
    <source>
        <strain evidence="1 2">J21TS3</strain>
    </source>
</reference>
<sequence length="73" mass="6805">MATVPAALEATALAARVATVPAALEATAPAARVATVLAALEATVPAARAATGQEDALAAPVAIAAGNASGKVS</sequence>
<organism evidence="1 2">
    <name type="scientific">Paenibacillus cookii</name>
    <dbReference type="NCBI Taxonomy" id="157839"/>
    <lineage>
        <taxon>Bacteria</taxon>
        <taxon>Bacillati</taxon>
        <taxon>Bacillota</taxon>
        <taxon>Bacilli</taxon>
        <taxon>Bacillales</taxon>
        <taxon>Paenibacillaceae</taxon>
        <taxon>Paenibacillus</taxon>
    </lineage>
</organism>
<name>A0ABQ4M0A3_9BACL</name>
<dbReference type="EMBL" id="BORW01000024">
    <property type="protein sequence ID" value="GIO68966.1"/>
    <property type="molecule type" value="Genomic_DNA"/>
</dbReference>
<accession>A0ABQ4M0A3</accession>
<keyword evidence="2" id="KW-1185">Reference proteome</keyword>
<evidence type="ECO:0000313" key="1">
    <source>
        <dbReference type="EMBL" id="GIO68966.1"/>
    </source>
</evidence>
<dbReference type="Proteomes" id="UP000680638">
    <property type="component" value="Unassembled WGS sequence"/>
</dbReference>
<comment type="caution">
    <text evidence="1">The sequence shown here is derived from an EMBL/GenBank/DDBJ whole genome shotgun (WGS) entry which is preliminary data.</text>
</comment>